<dbReference type="EMBL" id="NQJD01000004">
    <property type="protein sequence ID" value="TAA75760.1"/>
    <property type="molecule type" value="Genomic_DNA"/>
</dbReference>
<accession>A0A521G421</accession>
<comment type="caution">
    <text evidence="1">The sequence shown here is derived from an EMBL/GenBank/DDBJ whole genome shotgun (WGS) entry which is preliminary data.</text>
</comment>
<protein>
    <recommendedName>
        <fullName evidence="3">DUF3800 domain-containing protein</fullName>
    </recommendedName>
</protein>
<dbReference type="AlphaFoldDB" id="A0A521G421"/>
<gene>
    <name evidence="1" type="ORF">CDV28_104106</name>
</gene>
<evidence type="ECO:0008006" key="3">
    <source>
        <dbReference type="Google" id="ProtNLM"/>
    </source>
</evidence>
<dbReference type="Proteomes" id="UP000316238">
    <property type="component" value="Unassembled WGS sequence"/>
</dbReference>
<proteinExistence type="predicted"/>
<reference evidence="1" key="1">
    <citation type="submission" date="2017-07" db="EMBL/GenBank/DDBJ databases">
        <title>The cable genome - Insights into the physiology and evolution of filamentous bacteria capable of sulfide oxidation via long distance electron transfer.</title>
        <authorList>
            <person name="Thorup C."/>
            <person name="Bjerg J.T."/>
            <person name="Schreiber L."/>
            <person name="Nielsen L.P."/>
            <person name="Kjeldsen K.U."/>
            <person name="Boesen T."/>
            <person name="Boggild A."/>
            <person name="Meysman F."/>
            <person name="Geelhoed J."/>
            <person name="Schramm A."/>
        </authorList>
    </citation>
    <scope>NUCLEOTIDE SEQUENCE [LARGE SCALE GENOMIC DNA]</scope>
    <source>
        <strain evidence="1">GS</strain>
    </source>
</reference>
<sequence length="278" mass="31726">MKKYSLFLDGSGIIAKEAANHSYYTVGGIIVDTAEVEEARNSISIVGKKWRDIDNSTATKMVRAILDNAMAISVMQIEKMQPMWENFWNEGMQFHSVIASAEKSRIGFLKPSTIIRYDSFRRGSTQAVGYCLRCQGLPKIITPAGYSILDITMICDTDIQGEENADMFYDMCHDYHNRSKLKEKYNLEIKMSNVALKTEQEEPLLLAADFVAGCFQWHLGKSEVPLPKQLDKSCAESIVSEFKRSKTFISDQQGFHLTYEKIFRGKLYSYYKQHSGRQ</sequence>
<organism evidence="1 2">
    <name type="scientific">Candidatus Electronema aureum</name>
    <dbReference type="NCBI Taxonomy" id="2005002"/>
    <lineage>
        <taxon>Bacteria</taxon>
        <taxon>Pseudomonadati</taxon>
        <taxon>Thermodesulfobacteriota</taxon>
        <taxon>Desulfobulbia</taxon>
        <taxon>Desulfobulbales</taxon>
        <taxon>Desulfobulbaceae</taxon>
        <taxon>Candidatus Electronema</taxon>
    </lineage>
</organism>
<name>A0A521G421_9BACT</name>
<evidence type="ECO:0000313" key="2">
    <source>
        <dbReference type="Proteomes" id="UP000316238"/>
    </source>
</evidence>
<evidence type="ECO:0000313" key="1">
    <source>
        <dbReference type="EMBL" id="TAA75760.1"/>
    </source>
</evidence>
<keyword evidence="2" id="KW-1185">Reference proteome</keyword>